<evidence type="ECO:0000313" key="2">
    <source>
        <dbReference type="EMBL" id="RWR06107.1"/>
    </source>
</evidence>
<reference evidence="2 3" key="2">
    <citation type="submission" date="2019-01" db="EMBL/GenBank/DDBJ databases">
        <authorList>
            <person name="Li Y."/>
        </authorList>
    </citation>
    <scope>NUCLEOTIDE SEQUENCE [LARGE SCALE GENOMIC DNA]</scope>
    <source>
        <strain evidence="2 3">2D-5</strain>
    </source>
</reference>
<evidence type="ECO:0000313" key="3">
    <source>
        <dbReference type="Proteomes" id="UP000285710"/>
    </source>
</evidence>
<accession>A0A443ILR9</accession>
<name>A0A443ILR9_9RHOB</name>
<dbReference type="AlphaFoldDB" id="A0A443ILR9"/>
<evidence type="ECO:0000256" key="1">
    <source>
        <dbReference type="SAM" id="MobiDB-lite"/>
    </source>
</evidence>
<proteinExistence type="predicted"/>
<evidence type="ECO:0008006" key="4">
    <source>
        <dbReference type="Google" id="ProtNLM"/>
    </source>
</evidence>
<dbReference type="Proteomes" id="UP000285710">
    <property type="component" value="Unassembled WGS sequence"/>
</dbReference>
<feature type="non-terminal residue" evidence="2">
    <location>
        <position position="84"/>
    </location>
</feature>
<comment type="caution">
    <text evidence="2">The sequence shown here is derived from an EMBL/GenBank/DDBJ whole genome shotgun (WGS) entry which is preliminary data.</text>
</comment>
<dbReference type="EMBL" id="SAUW01000031">
    <property type="protein sequence ID" value="RWR06107.1"/>
    <property type="molecule type" value="Genomic_DNA"/>
</dbReference>
<sequence>MSSGDPNVSAAVSVRQGPDGNGISGTVSVWTLGQLPAPEAFAGRVRLDDVGFLDTAGAWYLLRLRAAGVVLEGLSPAHAQLVAA</sequence>
<feature type="region of interest" description="Disordered" evidence="1">
    <location>
        <begin position="1"/>
        <end position="21"/>
    </location>
</feature>
<organism evidence="2 3">
    <name type="scientific">Paenirhodobacter populi</name>
    <dbReference type="NCBI Taxonomy" id="2306993"/>
    <lineage>
        <taxon>Bacteria</taxon>
        <taxon>Pseudomonadati</taxon>
        <taxon>Pseudomonadota</taxon>
        <taxon>Alphaproteobacteria</taxon>
        <taxon>Rhodobacterales</taxon>
        <taxon>Rhodobacter group</taxon>
        <taxon>Paenirhodobacter</taxon>
    </lineage>
</organism>
<reference evidence="2 3" key="1">
    <citation type="submission" date="2019-01" db="EMBL/GenBank/DDBJ databases">
        <title>Sinorhodobacter populi sp. nov. isolated from the symptomatic bark tissue of Populus euramericana canker.</title>
        <authorList>
            <person name="Xu G."/>
        </authorList>
    </citation>
    <scope>NUCLEOTIDE SEQUENCE [LARGE SCALE GENOMIC DNA]</scope>
    <source>
        <strain evidence="2 3">2D-5</strain>
    </source>
</reference>
<keyword evidence="3" id="KW-1185">Reference proteome</keyword>
<protein>
    <recommendedName>
        <fullName evidence="4">STAS domain-containing protein</fullName>
    </recommendedName>
</protein>
<gene>
    <name evidence="2" type="ORF">D2T33_19065</name>
</gene>